<dbReference type="EMBL" id="FQXR01000009">
    <property type="protein sequence ID" value="SHI06639.1"/>
    <property type="molecule type" value="Genomic_DNA"/>
</dbReference>
<keyword evidence="5" id="KW-1185">Reference proteome</keyword>
<keyword evidence="2" id="KW-0472">Membrane</keyword>
<dbReference type="InterPro" id="IPR029787">
    <property type="entry name" value="Nucleotide_cyclase"/>
</dbReference>
<accession>A0A1M5Y3X9</accession>
<dbReference type="CDD" id="cd01949">
    <property type="entry name" value="GGDEF"/>
    <property type="match status" value="1"/>
</dbReference>
<dbReference type="AlphaFoldDB" id="A0A1M5Y3X9"/>
<feature type="transmembrane region" description="Helical" evidence="2">
    <location>
        <begin position="293"/>
        <end position="311"/>
    </location>
</feature>
<organism evidence="4 5">
    <name type="scientific">Sporanaerobacter acetigenes DSM 13106</name>
    <dbReference type="NCBI Taxonomy" id="1123281"/>
    <lineage>
        <taxon>Bacteria</taxon>
        <taxon>Bacillati</taxon>
        <taxon>Bacillota</taxon>
        <taxon>Tissierellia</taxon>
        <taxon>Tissierellales</taxon>
        <taxon>Sporanaerobacteraceae</taxon>
        <taxon>Sporanaerobacter</taxon>
    </lineage>
</organism>
<dbReference type="PANTHER" id="PTHR45138:SF9">
    <property type="entry name" value="DIGUANYLATE CYCLASE DGCM-RELATED"/>
    <property type="match status" value="1"/>
</dbReference>
<reference evidence="4 5" key="1">
    <citation type="submission" date="2016-11" db="EMBL/GenBank/DDBJ databases">
        <authorList>
            <person name="Jaros S."/>
            <person name="Januszkiewicz K."/>
            <person name="Wedrychowicz H."/>
        </authorList>
    </citation>
    <scope>NUCLEOTIDE SEQUENCE [LARGE SCALE GENOMIC DNA]</scope>
    <source>
        <strain evidence="4 5">DSM 13106</strain>
    </source>
</reference>
<evidence type="ECO:0000256" key="2">
    <source>
        <dbReference type="SAM" id="Phobius"/>
    </source>
</evidence>
<feature type="transmembrane region" description="Helical" evidence="2">
    <location>
        <begin position="134"/>
        <end position="153"/>
    </location>
</feature>
<evidence type="ECO:0000256" key="1">
    <source>
        <dbReference type="SAM" id="Coils"/>
    </source>
</evidence>
<dbReference type="Proteomes" id="UP000184389">
    <property type="component" value="Unassembled WGS sequence"/>
</dbReference>
<sequence>MGEKKKKKSLKYFIPIFIIIYYIVLFMSKENIYIQKLANDLLGISGSFIAFIVLFNVYRGTVKSERYYWLFLSLGILSYIIAEMCQAYYDFILKTEFSISGIHSVFYLLRYPISLFGILYIISKRRNKMTSLKLFFDNLIILTTISTLALYYHKMKVSFPNNIDLGSFSVIMGYLIGDFNLFFSILFLYFAVREVLPKKVAYIGASGFLLETVMDGVYIHIKVFNIGKSFIYYEPMWILPLLVIAFSGEIFENIEMISRRKYRKENVSVVLSVYIGIVMFLVFTIFKVKEIDIAFLGFLITGVFIVIRQILTVMENDRLVKLLIQSNEELKRNKMELENANKELQRFYRVKDMESKTDFLTGLYNRRYIDEKIEEISLQCQGLKNNISVLMLDIDHFKDINDTYGHGVGDMILKEISKIMKNNTRSDDILIRFGGEEFVCLLPNTDMNTAKKIAERLRSQVENNNFRIWNFDISVTVSIGVSQIDKIGKDSDISNVIIEADKALYEAKRCGRNRVACI</sequence>
<dbReference type="NCBIfam" id="TIGR00254">
    <property type="entry name" value="GGDEF"/>
    <property type="match status" value="1"/>
</dbReference>
<protein>
    <submittedName>
        <fullName evidence="4">Diguanylate cyclase (GGDEF) domain-containing protein</fullName>
    </submittedName>
</protein>
<dbReference type="SUPFAM" id="SSF55073">
    <property type="entry name" value="Nucleotide cyclase"/>
    <property type="match status" value="1"/>
</dbReference>
<feature type="transmembrane region" description="Helical" evidence="2">
    <location>
        <begin position="67"/>
        <end position="89"/>
    </location>
</feature>
<dbReference type="STRING" id="1123281.SAMN02745180_01962"/>
<feature type="transmembrane region" description="Helical" evidence="2">
    <location>
        <begin position="12"/>
        <end position="29"/>
    </location>
</feature>
<dbReference type="InterPro" id="IPR000160">
    <property type="entry name" value="GGDEF_dom"/>
</dbReference>
<keyword evidence="2" id="KW-0812">Transmembrane</keyword>
<dbReference type="SMART" id="SM00267">
    <property type="entry name" value="GGDEF"/>
    <property type="match status" value="1"/>
</dbReference>
<feature type="domain" description="GGDEF" evidence="3">
    <location>
        <begin position="385"/>
        <end position="518"/>
    </location>
</feature>
<dbReference type="FunFam" id="3.30.70.270:FF:000001">
    <property type="entry name" value="Diguanylate cyclase domain protein"/>
    <property type="match status" value="1"/>
</dbReference>
<proteinExistence type="predicted"/>
<feature type="transmembrane region" description="Helical" evidence="2">
    <location>
        <begin position="200"/>
        <end position="221"/>
    </location>
</feature>
<keyword evidence="2" id="KW-1133">Transmembrane helix</keyword>
<feature type="transmembrane region" description="Helical" evidence="2">
    <location>
        <begin position="236"/>
        <end position="254"/>
    </location>
</feature>
<dbReference type="InterPro" id="IPR050469">
    <property type="entry name" value="Diguanylate_Cyclase"/>
</dbReference>
<feature type="transmembrane region" description="Helical" evidence="2">
    <location>
        <begin position="101"/>
        <end position="122"/>
    </location>
</feature>
<evidence type="ECO:0000313" key="4">
    <source>
        <dbReference type="EMBL" id="SHI06639.1"/>
    </source>
</evidence>
<dbReference type="GO" id="GO:0052621">
    <property type="term" value="F:diguanylate cyclase activity"/>
    <property type="evidence" value="ECO:0007669"/>
    <property type="project" value="TreeGrafter"/>
</dbReference>
<dbReference type="PANTHER" id="PTHR45138">
    <property type="entry name" value="REGULATORY COMPONENTS OF SENSORY TRANSDUCTION SYSTEM"/>
    <property type="match status" value="1"/>
</dbReference>
<evidence type="ECO:0000259" key="3">
    <source>
        <dbReference type="PROSITE" id="PS50887"/>
    </source>
</evidence>
<dbReference type="PROSITE" id="PS50887">
    <property type="entry name" value="GGDEF"/>
    <property type="match status" value="1"/>
</dbReference>
<dbReference type="Gene3D" id="3.30.70.270">
    <property type="match status" value="1"/>
</dbReference>
<keyword evidence="1" id="KW-0175">Coiled coil</keyword>
<dbReference type="Pfam" id="PF00990">
    <property type="entry name" value="GGDEF"/>
    <property type="match status" value="1"/>
</dbReference>
<feature type="transmembrane region" description="Helical" evidence="2">
    <location>
        <begin position="165"/>
        <end position="188"/>
    </location>
</feature>
<feature type="transmembrane region" description="Helical" evidence="2">
    <location>
        <begin position="266"/>
        <end position="287"/>
    </location>
</feature>
<name>A0A1M5Y3X9_9FIRM</name>
<gene>
    <name evidence="4" type="ORF">SAMN02745180_01962</name>
</gene>
<evidence type="ECO:0000313" key="5">
    <source>
        <dbReference type="Proteomes" id="UP000184389"/>
    </source>
</evidence>
<feature type="transmembrane region" description="Helical" evidence="2">
    <location>
        <begin position="41"/>
        <end position="58"/>
    </location>
</feature>
<feature type="coiled-coil region" evidence="1">
    <location>
        <begin position="320"/>
        <end position="350"/>
    </location>
</feature>
<dbReference type="InterPro" id="IPR043128">
    <property type="entry name" value="Rev_trsase/Diguanyl_cyclase"/>
</dbReference>